<comment type="caution">
    <text evidence="3">The sequence shown here is derived from an EMBL/GenBank/DDBJ whole genome shotgun (WGS) entry which is preliminary data.</text>
</comment>
<keyword evidence="4" id="KW-1185">Reference proteome</keyword>
<evidence type="ECO:0000259" key="2">
    <source>
        <dbReference type="Pfam" id="PF00534"/>
    </source>
</evidence>
<accession>A0ABP8DZF5</accession>
<dbReference type="Pfam" id="PF00534">
    <property type="entry name" value="Glycos_transf_1"/>
    <property type="match status" value="1"/>
</dbReference>
<dbReference type="SUPFAM" id="SSF53756">
    <property type="entry name" value="UDP-Glycosyltransferase/glycogen phosphorylase"/>
    <property type="match status" value="1"/>
</dbReference>
<reference evidence="4" key="1">
    <citation type="journal article" date="2019" name="Int. J. Syst. Evol. Microbiol.">
        <title>The Global Catalogue of Microorganisms (GCM) 10K type strain sequencing project: providing services to taxonomists for standard genome sequencing and annotation.</title>
        <authorList>
            <consortium name="The Broad Institute Genomics Platform"/>
            <consortium name="The Broad Institute Genome Sequencing Center for Infectious Disease"/>
            <person name="Wu L."/>
            <person name="Ma J."/>
        </authorList>
    </citation>
    <scope>NUCLEOTIDE SEQUENCE [LARGE SCALE GENOMIC DNA]</scope>
    <source>
        <strain evidence="4">JCM 17442</strain>
    </source>
</reference>
<keyword evidence="1" id="KW-0808">Transferase</keyword>
<evidence type="ECO:0000313" key="3">
    <source>
        <dbReference type="EMBL" id="GAA4265349.1"/>
    </source>
</evidence>
<dbReference type="PANTHER" id="PTHR46401">
    <property type="entry name" value="GLYCOSYLTRANSFERASE WBBK-RELATED"/>
    <property type="match status" value="1"/>
</dbReference>
<proteinExistence type="predicted"/>
<dbReference type="CDD" id="cd03809">
    <property type="entry name" value="GT4_MtfB-like"/>
    <property type="match status" value="1"/>
</dbReference>
<protein>
    <recommendedName>
        <fullName evidence="2">Glycosyl transferase family 1 domain-containing protein</fullName>
    </recommendedName>
</protein>
<name>A0ABP8DZF5_9MICO</name>
<evidence type="ECO:0000256" key="1">
    <source>
        <dbReference type="ARBA" id="ARBA00022679"/>
    </source>
</evidence>
<feature type="domain" description="Glycosyl transferase family 1" evidence="2">
    <location>
        <begin position="392"/>
        <end position="546"/>
    </location>
</feature>
<dbReference type="Gene3D" id="3.40.50.2000">
    <property type="entry name" value="Glycogen Phosphorylase B"/>
    <property type="match status" value="1"/>
</dbReference>
<organism evidence="3 4">
    <name type="scientific">Frondihabitans peucedani</name>
    <dbReference type="NCBI Taxonomy" id="598626"/>
    <lineage>
        <taxon>Bacteria</taxon>
        <taxon>Bacillati</taxon>
        <taxon>Actinomycetota</taxon>
        <taxon>Actinomycetes</taxon>
        <taxon>Micrococcales</taxon>
        <taxon>Microbacteriaceae</taxon>
        <taxon>Frondihabitans</taxon>
    </lineage>
</organism>
<evidence type="ECO:0000313" key="4">
    <source>
        <dbReference type="Proteomes" id="UP001501594"/>
    </source>
</evidence>
<dbReference type="PANTHER" id="PTHR46401:SF2">
    <property type="entry name" value="GLYCOSYLTRANSFERASE WBBK-RELATED"/>
    <property type="match status" value="1"/>
</dbReference>
<sequence>MAVKSDLKLLWWLYQDVPVTTEKGDSPAELLRASLSWKVTSPLRRAKAAQKVVQAHFRGIDPDKTRPEADPDDSRAIDLYSLTRQETLRQRILAVAPHLLGREVTAEIESGSISALIDLLTGSIALDDLRAQWLLLTATSAAMPSSDTLRAFNRDFASAGDDGEARTQVLLDHSGPILAKNAAHFRTVEVVTDRPVVDVDFCARHGFTSGVQRVVRETFKRWNDRDPFTLVAWAQDGSTMRAVSDREHARVVDWSPDIRGDRPLFFADASARLVIPWNTVVLLPEVTPDRYSAELAALVEYSGNASVAIGYDAIPVVNGAYVSRDDSLQFVHYLSVLKHVDLVLAISESAGREFEGFAMALGAQGLPGPRVEVLPLASEPAVTAEPAPVRHPGKPVVVSVGSHEPRKNQIAIVYAAELLWRRGLDFSLVLVGGHGPAWYTDLDDKIAELAIAGYPVTILQAVTDRELATAYRSARFSVFTSLHEGYGLPVTESLAAGTPVITSRYGSMSEIARDGGCLTVDPTDMVEIAEQMELLLTDDTALDRLRAEIDARPVLTWDDYAASIRRHATEALHA</sequence>
<dbReference type="EMBL" id="BAABAU010000001">
    <property type="protein sequence ID" value="GAA4265349.1"/>
    <property type="molecule type" value="Genomic_DNA"/>
</dbReference>
<dbReference type="Proteomes" id="UP001501594">
    <property type="component" value="Unassembled WGS sequence"/>
</dbReference>
<gene>
    <name evidence="3" type="ORF">GCM10022256_09610</name>
</gene>
<dbReference type="InterPro" id="IPR001296">
    <property type="entry name" value="Glyco_trans_1"/>
</dbReference>
<dbReference type="RefSeq" id="WP_344793887.1">
    <property type="nucleotide sequence ID" value="NZ_BAABAU010000001.1"/>
</dbReference>